<dbReference type="GO" id="GO:0000176">
    <property type="term" value="C:nuclear exosome (RNase complex)"/>
    <property type="evidence" value="ECO:0007669"/>
    <property type="project" value="TreeGrafter"/>
</dbReference>
<dbReference type="SUPFAM" id="SSF54791">
    <property type="entry name" value="Eukaryotic type KH-domain (KH-domain type I)"/>
    <property type="match status" value="1"/>
</dbReference>
<dbReference type="GO" id="GO:0003723">
    <property type="term" value="F:RNA binding"/>
    <property type="evidence" value="ECO:0007669"/>
    <property type="project" value="UniProtKB-KW"/>
</dbReference>
<evidence type="ECO:0000256" key="3">
    <source>
        <dbReference type="ARBA" id="ARBA00022552"/>
    </source>
</evidence>
<dbReference type="Gene3D" id="2.40.50.140">
    <property type="entry name" value="Nucleic acid-binding proteins"/>
    <property type="match status" value="1"/>
</dbReference>
<comment type="subcellular location">
    <subcellularLocation>
        <location evidence="1">Nucleus</location>
        <location evidence="1">Nucleolus</location>
    </subcellularLocation>
</comment>
<dbReference type="GO" id="GO:0071035">
    <property type="term" value="P:nuclear polyadenylation-dependent rRNA catabolic process"/>
    <property type="evidence" value="ECO:0007669"/>
    <property type="project" value="TreeGrafter"/>
</dbReference>
<evidence type="ECO:0000256" key="1">
    <source>
        <dbReference type="ARBA" id="ARBA00004604"/>
    </source>
</evidence>
<keyword evidence="3" id="KW-0698">rRNA processing</keyword>
<dbReference type="InterPro" id="IPR037319">
    <property type="entry name" value="Rrp40_S1"/>
</dbReference>
<proteinExistence type="inferred from homology"/>
<evidence type="ECO:0000313" key="9">
    <source>
        <dbReference type="EMBL" id="GHJ83871.1"/>
    </source>
</evidence>
<dbReference type="InterPro" id="IPR012340">
    <property type="entry name" value="NA-bd_OB-fold"/>
</dbReference>
<comment type="caution">
    <text evidence="9">The sequence shown here is derived from an EMBL/GenBank/DDBJ whole genome shotgun (WGS) entry which is preliminary data.</text>
</comment>
<dbReference type="GO" id="GO:0005730">
    <property type="term" value="C:nucleolus"/>
    <property type="evidence" value="ECO:0007669"/>
    <property type="project" value="UniProtKB-SubCell"/>
</dbReference>
<dbReference type="InterPro" id="IPR036612">
    <property type="entry name" value="KH_dom_type_1_sf"/>
</dbReference>
<keyword evidence="4" id="KW-0271">Exosome</keyword>
<dbReference type="GO" id="GO:0071034">
    <property type="term" value="P:CUT catabolic process"/>
    <property type="evidence" value="ECO:0007669"/>
    <property type="project" value="TreeGrafter"/>
</dbReference>
<dbReference type="Proteomes" id="UP000620104">
    <property type="component" value="Unassembled WGS sequence"/>
</dbReference>
<name>A0A8H3TNA7_9TREE</name>
<dbReference type="GO" id="GO:0000467">
    <property type="term" value="P:exonucleolytic trimming to generate mature 3'-end of 5.8S rRNA from tricistronic rRNA transcript (SSU-rRNA, 5.8S rRNA, LSU-rRNA)"/>
    <property type="evidence" value="ECO:0007669"/>
    <property type="project" value="TreeGrafter"/>
</dbReference>
<evidence type="ECO:0000256" key="6">
    <source>
        <dbReference type="ARBA" id="ARBA00030615"/>
    </source>
</evidence>
<comment type="similarity">
    <text evidence="2">Belongs to the RRP40 family.</text>
</comment>
<dbReference type="Pfam" id="PF21262">
    <property type="entry name" value="RRP40_S1"/>
    <property type="match status" value="1"/>
</dbReference>
<dbReference type="AlphaFoldDB" id="A0A8H3TNA7"/>
<dbReference type="PANTHER" id="PTHR21321:SF1">
    <property type="entry name" value="EXOSOME COMPLEX COMPONENT RRP40"/>
    <property type="match status" value="1"/>
</dbReference>
<dbReference type="PANTHER" id="PTHR21321">
    <property type="entry name" value="PNAS-3 RELATED"/>
    <property type="match status" value="1"/>
</dbReference>
<evidence type="ECO:0000259" key="8">
    <source>
        <dbReference type="Pfam" id="PF15985"/>
    </source>
</evidence>
<dbReference type="EMBL" id="BLZA01000005">
    <property type="protein sequence ID" value="GHJ83871.1"/>
    <property type="molecule type" value="Genomic_DNA"/>
</dbReference>
<gene>
    <name evidence="9" type="ORF">NliqN6_0273</name>
</gene>
<evidence type="ECO:0000256" key="7">
    <source>
        <dbReference type="SAM" id="MobiDB-lite"/>
    </source>
</evidence>
<keyword evidence="10" id="KW-1185">Reference proteome</keyword>
<dbReference type="FunFam" id="2.40.50.140:FF:000112">
    <property type="entry name" value="Exosome complex component RRP40"/>
    <property type="match status" value="1"/>
</dbReference>
<evidence type="ECO:0000313" key="10">
    <source>
        <dbReference type="Proteomes" id="UP000620104"/>
    </source>
</evidence>
<dbReference type="GO" id="GO:0071051">
    <property type="term" value="P:poly(A)-dependent snoRNA 3'-end processing"/>
    <property type="evidence" value="ECO:0007669"/>
    <property type="project" value="TreeGrafter"/>
</dbReference>
<organism evidence="9 10">
    <name type="scientific">Naganishia liquefaciens</name>
    <dbReference type="NCBI Taxonomy" id="104408"/>
    <lineage>
        <taxon>Eukaryota</taxon>
        <taxon>Fungi</taxon>
        <taxon>Dikarya</taxon>
        <taxon>Basidiomycota</taxon>
        <taxon>Agaricomycotina</taxon>
        <taxon>Tremellomycetes</taxon>
        <taxon>Filobasidiales</taxon>
        <taxon>Filobasidiaceae</taxon>
        <taxon>Naganishia</taxon>
    </lineage>
</organism>
<dbReference type="OrthoDB" id="340500at2759"/>
<evidence type="ECO:0000256" key="5">
    <source>
        <dbReference type="ARBA" id="ARBA00022884"/>
    </source>
</evidence>
<dbReference type="GO" id="GO:0071038">
    <property type="term" value="P:TRAMP-dependent tRNA surveillance pathway"/>
    <property type="evidence" value="ECO:0007669"/>
    <property type="project" value="TreeGrafter"/>
</dbReference>
<dbReference type="Pfam" id="PF15985">
    <property type="entry name" value="KH_6"/>
    <property type="match status" value="1"/>
</dbReference>
<feature type="region of interest" description="Disordered" evidence="7">
    <location>
        <begin position="16"/>
        <end position="43"/>
    </location>
</feature>
<dbReference type="Gene3D" id="3.30.1370.10">
    <property type="entry name" value="K Homology domain, type 1"/>
    <property type="match status" value="1"/>
</dbReference>
<dbReference type="InterPro" id="IPR004088">
    <property type="entry name" value="KH_dom_type_1"/>
</dbReference>
<dbReference type="GO" id="GO:0034475">
    <property type="term" value="P:U4 snRNA 3'-end processing"/>
    <property type="evidence" value="ECO:0007669"/>
    <property type="project" value="TreeGrafter"/>
</dbReference>
<dbReference type="GO" id="GO:0000177">
    <property type="term" value="C:cytoplasmic exosome (RNase complex)"/>
    <property type="evidence" value="ECO:0007669"/>
    <property type="project" value="TreeGrafter"/>
</dbReference>
<evidence type="ECO:0000256" key="4">
    <source>
        <dbReference type="ARBA" id="ARBA00022835"/>
    </source>
</evidence>
<feature type="domain" description="K Homology" evidence="8">
    <location>
        <begin position="176"/>
        <end position="223"/>
    </location>
</feature>
<sequence>MTTLVLPGDALPLPAPAPSTTLHLHLGPGTAQSTRRTQADEVEDDASKTFYVARKMGALQTSNKRRKVREGGSEVQTRIWVNVEAKRYVPAVGENVVGVVTGRQGEAFKVDIGTAQVAQLSQYAFEGATKQMKPRLETGTVVFARVTSATRDMDPEIECVDPKDAKAGGYGQLKGGYVMDCSLQLCRRIMTTPLLATVIGALNAPYETAIGMNGRLWINGASPLATIALKRVLEAVDRGIIEGDKESVEAWIKREGVAVR</sequence>
<dbReference type="CDD" id="cd05790">
    <property type="entry name" value="S1_Rrp40"/>
    <property type="match status" value="1"/>
</dbReference>
<reference evidence="9" key="1">
    <citation type="submission" date="2020-07" db="EMBL/GenBank/DDBJ databases">
        <title>Draft Genome Sequence of a Deep-Sea Yeast, Naganishia (Cryptococcus) liquefaciens strain N6.</title>
        <authorList>
            <person name="Han Y.W."/>
            <person name="Kajitani R."/>
            <person name="Morimoto H."/>
            <person name="Parhat M."/>
            <person name="Tsubouchi H."/>
            <person name="Bakenova O."/>
            <person name="Ogata M."/>
            <person name="Argunhan B."/>
            <person name="Aoki R."/>
            <person name="Kajiwara S."/>
            <person name="Itoh T."/>
            <person name="Iwasaki H."/>
        </authorList>
    </citation>
    <scope>NUCLEOTIDE SEQUENCE</scope>
    <source>
        <strain evidence="9">N6</strain>
    </source>
</reference>
<accession>A0A8H3TNA7</accession>
<evidence type="ECO:0000256" key="2">
    <source>
        <dbReference type="ARBA" id="ARBA00007841"/>
    </source>
</evidence>
<protein>
    <recommendedName>
        <fullName evidence="6">Ribosomal RNA-processing protein 40</fullName>
    </recommendedName>
</protein>
<dbReference type="InterPro" id="IPR026699">
    <property type="entry name" value="Exosome_RNA_bind1/RRP40/RRP4"/>
</dbReference>
<keyword evidence="5" id="KW-0694">RNA-binding</keyword>
<dbReference type="SUPFAM" id="SSF50249">
    <property type="entry name" value="Nucleic acid-binding proteins"/>
    <property type="match status" value="1"/>
</dbReference>